<gene>
    <name evidence="2" type="ORF">ALC57_05307</name>
</gene>
<organism evidence="2 3">
    <name type="scientific">Trachymyrmex cornetzi</name>
    <dbReference type="NCBI Taxonomy" id="471704"/>
    <lineage>
        <taxon>Eukaryota</taxon>
        <taxon>Metazoa</taxon>
        <taxon>Ecdysozoa</taxon>
        <taxon>Arthropoda</taxon>
        <taxon>Hexapoda</taxon>
        <taxon>Insecta</taxon>
        <taxon>Pterygota</taxon>
        <taxon>Neoptera</taxon>
        <taxon>Endopterygota</taxon>
        <taxon>Hymenoptera</taxon>
        <taxon>Apocrita</taxon>
        <taxon>Aculeata</taxon>
        <taxon>Formicoidea</taxon>
        <taxon>Formicidae</taxon>
        <taxon>Myrmicinae</taxon>
        <taxon>Trachymyrmex</taxon>
    </lineage>
</organism>
<dbReference type="Pfam" id="PF16087">
    <property type="entry name" value="DUF4817"/>
    <property type="match status" value="1"/>
</dbReference>
<dbReference type="InterPro" id="IPR032135">
    <property type="entry name" value="DUF4817"/>
</dbReference>
<dbReference type="EMBL" id="KQ979188">
    <property type="protein sequence ID" value="KYN22299.1"/>
    <property type="molecule type" value="Genomic_DNA"/>
</dbReference>
<accession>A0A151JBC9</accession>
<dbReference type="PANTHER" id="PTHR47326">
    <property type="entry name" value="TRANSPOSABLE ELEMENT TC3 TRANSPOSASE-LIKE PROTEIN"/>
    <property type="match status" value="1"/>
</dbReference>
<proteinExistence type="predicted"/>
<feature type="domain" description="DUF4817" evidence="1">
    <location>
        <begin position="16"/>
        <end position="56"/>
    </location>
</feature>
<dbReference type="AlphaFoldDB" id="A0A151JBC9"/>
<name>A0A151JBC9_9HYME</name>
<reference evidence="2 3" key="1">
    <citation type="submission" date="2015-09" db="EMBL/GenBank/DDBJ databases">
        <title>Trachymyrmex cornetzi WGS genome.</title>
        <authorList>
            <person name="Nygaard S."/>
            <person name="Hu H."/>
            <person name="Boomsma J."/>
            <person name="Zhang G."/>
        </authorList>
    </citation>
    <scope>NUCLEOTIDE SEQUENCE [LARGE SCALE GENOMIC DNA]</scope>
    <source>
        <strain evidence="2">Tcor2-1</strain>
        <tissue evidence="2">Whole body</tissue>
    </source>
</reference>
<keyword evidence="3" id="KW-1185">Reference proteome</keyword>
<dbReference type="STRING" id="471704.A0A151JBC9"/>
<sequence length="165" mass="19624">MANFYTNSEMTDIHFMYGRAKDNASKAARLYHAAYPNHRQPSRRMFSKIYQRLRETEQFIPNLVDCGRLRLVRNSCIQGCKKDHTVWNISHDQLLHPCHVQHVQALLPVDLQQRIIFCQWLLHRCNSFFVNGFFIDAIKIHNRWGNENPHAIIASRHQHRFFVNV</sequence>
<protein>
    <recommendedName>
        <fullName evidence="1">DUF4817 domain-containing protein</fullName>
    </recommendedName>
</protein>
<evidence type="ECO:0000313" key="2">
    <source>
        <dbReference type="EMBL" id="KYN22299.1"/>
    </source>
</evidence>
<dbReference type="Proteomes" id="UP000078492">
    <property type="component" value="Unassembled WGS sequence"/>
</dbReference>
<evidence type="ECO:0000259" key="1">
    <source>
        <dbReference type="Pfam" id="PF16087"/>
    </source>
</evidence>
<dbReference type="PANTHER" id="PTHR47326:SF1">
    <property type="entry name" value="HTH PSQ-TYPE DOMAIN-CONTAINING PROTEIN"/>
    <property type="match status" value="1"/>
</dbReference>
<evidence type="ECO:0000313" key="3">
    <source>
        <dbReference type="Proteomes" id="UP000078492"/>
    </source>
</evidence>